<dbReference type="EMBL" id="KN846956">
    <property type="protein sequence ID" value="KIW73769.1"/>
    <property type="molecule type" value="Genomic_DNA"/>
</dbReference>
<accession>A0A0D2GN01</accession>
<evidence type="ECO:0008006" key="3">
    <source>
        <dbReference type="Google" id="ProtNLM"/>
    </source>
</evidence>
<proteinExistence type="predicted"/>
<keyword evidence="2" id="KW-1185">Reference proteome</keyword>
<gene>
    <name evidence="1" type="ORF">PV04_01862</name>
</gene>
<dbReference type="Proteomes" id="UP000054266">
    <property type="component" value="Unassembled WGS sequence"/>
</dbReference>
<dbReference type="HOGENOM" id="CLU_026922_0_0_1"/>
<dbReference type="AlphaFoldDB" id="A0A0D2GN01"/>
<reference evidence="1 2" key="1">
    <citation type="submission" date="2015-01" db="EMBL/GenBank/DDBJ databases">
        <title>The Genome Sequence of Capronia semiimmersa CBS27337.</title>
        <authorList>
            <consortium name="The Broad Institute Genomics Platform"/>
            <person name="Cuomo C."/>
            <person name="de Hoog S."/>
            <person name="Gorbushina A."/>
            <person name="Stielow B."/>
            <person name="Teixiera M."/>
            <person name="Abouelleil A."/>
            <person name="Chapman S.B."/>
            <person name="Priest M."/>
            <person name="Young S.K."/>
            <person name="Wortman J."/>
            <person name="Nusbaum C."/>
            <person name="Birren B."/>
        </authorList>
    </citation>
    <scope>NUCLEOTIDE SEQUENCE [LARGE SCALE GENOMIC DNA]</scope>
    <source>
        <strain evidence="1 2">CBS 27337</strain>
    </source>
</reference>
<name>A0A0D2GN01_9EURO</name>
<evidence type="ECO:0000313" key="2">
    <source>
        <dbReference type="Proteomes" id="UP000054266"/>
    </source>
</evidence>
<sequence length="614" mass="70075">MIRTKITEWDFKKNFKKREHETAAIEANRLSDLGMPLPIDIQINGRPCDWDRVNRHYGREHNGSRLRSTSSWHAFLSRVALKTTPTEYNLEISLKQVKDYWSTVVAKDESRASVRAKRNSARTRYDPHNIEIGFFGGLNLIDQGHAEQGWQEINEMCGAVIDTIRLQEPSLLLSIISLFSASLWIDHHDLFLLVAKYVLAACDMLLTRSHPITTVLTTLINLPQTAAVVDDFAEIAYQVMVDIVFEHPDQVKLDRYYTYCVEEYLISKVKSRLERREAYELVSTKLAHYKRTLGPRSRHTISMRSQLAKMHLNDARKQQPETRERKEAEDKGMAQLHEIVKQGEKYPHDRYRIGTYSMAARDLARFYFGKQDFRNAQVYYCKAVLWGAEKFGRMHSHVALVLREFRALQRMAELDIDIEVEAAFKPVPNAEEDQPQERHSELVEFGIGDVQGGNLDSPHLEEFPGETETFLDECRFDPSPGHTTNNGTIASDILDWPFDGLDQDSPSHMMPGELLDGHSETINNSQSPILDIPEDISMFYEDGTPSAEGLFGSCQEGSQPGTGSQSPILYNPHDVAMFSTESALSADVLFGSCYEDHDVGDIHMDEVDQLLEEW</sequence>
<protein>
    <recommendedName>
        <fullName evidence="3">Clr5 domain-containing protein</fullName>
    </recommendedName>
</protein>
<evidence type="ECO:0000313" key="1">
    <source>
        <dbReference type="EMBL" id="KIW73769.1"/>
    </source>
</evidence>
<organism evidence="1 2">
    <name type="scientific">Phialophora macrospora</name>
    <dbReference type="NCBI Taxonomy" id="1851006"/>
    <lineage>
        <taxon>Eukaryota</taxon>
        <taxon>Fungi</taxon>
        <taxon>Dikarya</taxon>
        <taxon>Ascomycota</taxon>
        <taxon>Pezizomycotina</taxon>
        <taxon>Eurotiomycetes</taxon>
        <taxon>Chaetothyriomycetidae</taxon>
        <taxon>Chaetothyriales</taxon>
        <taxon>Herpotrichiellaceae</taxon>
        <taxon>Phialophora</taxon>
    </lineage>
</organism>